<feature type="chain" id="PRO_5024339782" evidence="6">
    <location>
        <begin position="22"/>
        <end position="814"/>
    </location>
</feature>
<dbReference type="Pfam" id="PF13585">
    <property type="entry name" value="CHU_C"/>
    <property type="match status" value="1"/>
</dbReference>
<keyword evidence="5" id="KW-0472">Membrane</keyword>
<evidence type="ECO:0000256" key="6">
    <source>
        <dbReference type="SAM" id="SignalP"/>
    </source>
</evidence>
<dbReference type="NCBIfam" id="TIGR04131">
    <property type="entry name" value="Bac_Flav_CTERM"/>
    <property type="match status" value="1"/>
</dbReference>
<evidence type="ECO:0000259" key="7">
    <source>
        <dbReference type="PROSITE" id="PS50093"/>
    </source>
</evidence>
<dbReference type="GO" id="GO:0006888">
    <property type="term" value="P:endoplasmic reticulum to Golgi vesicle-mediated transport"/>
    <property type="evidence" value="ECO:0007669"/>
    <property type="project" value="TreeGrafter"/>
</dbReference>
<evidence type="ECO:0000256" key="3">
    <source>
        <dbReference type="ARBA" id="ARBA00022729"/>
    </source>
</evidence>
<dbReference type="InterPro" id="IPR000601">
    <property type="entry name" value="PKD_dom"/>
</dbReference>
<feature type="domain" description="PKD" evidence="7">
    <location>
        <begin position="513"/>
        <end position="560"/>
    </location>
</feature>
<name>A0A5M6CMS3_9BACT</name>
<evidence type="ECO:0000256" key="5">
    <source>
        <dbReference type="ARBA" id="ARBA00023136"/>
    </source>
</evidence>
<organism evidence="9 10">
    <name type="scientific">Taibaiella lutea</name>
    <dbReference type="NCBI Taxonomy" id="2608001"/>
    <lineage>
        <taxon>Bacteria</taxon>
        <taxon>Pseudomonadati</taxon>
        <taxon>Bacteroidota</taxon>
        <taxon>Chitinophagia</taxon>
        <taxon>Chitinophagales</taxon>
        <taxon>Chitinophagaceae</taxon>
        <taxon>Taibaiella</taxon>
    </lineage>
</organism>
<dbReference type="Pfam" id="PF18911">
    <property type="entry name" value="PKD_4"/>
    <property type="match status" value="3"/>
</dbReference>
<evidence type="ECO:0000256" key="1">
    <source>
        <dbReference type="ARBA" id="ARBA00004479"/>
    </source>
</evidence>
<evidence type="ECO:0000256" key="2">
    <source>
        <dbReference type="ARBA" id="ARBA00022692"/>
    </source>
</evidence>
<dbReference type="SUPFAM" id="SSF49899">
    <property type="entry name" value="Concanavalin A-like lectins/glucanases"/>
    <property type="match status" value="1"/>
</dbReference>
<keyword evidence="4" id="KW-1133">Transmembrane helix</keyword>
<dbReference type="EMBL" id="VWSH01000001">
    <property type="protein sequence ID" value="KAA5536511.1"/>
    <property type="molecule type" value="Genomic_DNA"/>
</dbReference>
<dbReference type="InterPro" id="IPR056573">
    <property type="entry name" value="Lectin_L-type_dom"/>
</dbReference>
<dbReference type="GO" id="GO:0005537">
    <property type="term" value="F:D-mannose binding"/>
    <property type="evidence" value="ECO:0007669"/>
    <property type="project" value="TreeGrafter"/>
</dbReference>
<evidence type="ECO:0000313" key="9">
    <source>
        <dbReference type="EMBL" id="KAA5536511.1"/>
    </source>
</evidence>
<reference evidence="9 10" key="1">
    <citation type="submission" date="2019-09" db="EMBL/GenBank/DDBJ databases">
        <title>Genome sequence and assembly of Taibaiella sp.</title>
        <authorList>
            <person name="Chhetri G."/>
        </authorList>
    </citation>
    <scope>NUCLEOTIDE SEQUENCE [LARGE SCALE GENOMIC DNA]</scope>
    <source>
        <strain evidence="9 10">KVB11</strain>
    </source>
</reference>
<dbReference type="InterPro" id="IPR013320">
    <property type="entry name" value="ConA-like_dom_sf"/>
</dbReference>
<dbReference type="PANTHER" id="PTHR12223:SF28">
    <property type="entry name" value="LECTIN, MANNOSE BINDING 1 LIKE"/>
    <property type="match status" value="1"/>
</dbReference>
<dbReference type="CDD" id="cd01951">
    <property type="entry name" value="lectin_L-type"/>
    <property type="match status" value="1"/>
</dbReference>
<comment type="subcellular location">
    <subcellularLocation>
        <location evidence="1">Membrane</location>
        <topology evidence="1">Single-pass type I membrane protein</topology>
    </subcellularLocation>
</comment>
<dbReference type="InterPro" id="IPR035986">
    <property type="entry name" value="PKD_dom_sf"/>
</dbReference>
<dbReference type="Proteomes" id="UP000323632">
    <property type="component" value="Unassembled WGS sequence"/>
</dbReference>
<dbReference type="InterPro" id="IPR005052">
    <property type="entry name" value="Lectin_leg"/>
</dbReference>
<proteinExistence type="predicted"/>
<dbReference type="PROSITE" id="PS51328">
    <property type="entry name" value="L_LECTIN_LIKE"/>
    <property type="match status" value="1"/>
</dbReference>
<dbReference type="AlphaFoldDB" id="A0A5M6CMS3"/>
<dbReference type="PROSITE" id="PS50093">
    <property type="entry name" value="PKD"/>
    <property type="match status" value="3"/>
</dbReference>
<dbReference type="InterPro" id="IPR026341">
    <property type="entry name" value="T9SS_type_B"/>
</dbReference>
<keyword evidence="2" id="KW-0812">Transmembrane</keyword>
<gene>
    <name evidence="9" type="ORF">F0919_02255</name>
</gene>
<feature type="domain" description="PKD" evidence="7">
    <location>
        <begin position="422"/>
        <end position="462"/>
    </location>
</feature>
<comment type="caution">
    <text evidence="9">The sequence shown here is derived from an EMBL/GenBank/DDBJ whole genome shotgun (WGS) entry which is preliminary data.</text>
</comment>
<keyword evidence="3 6" id="KW-0732">Signal</keyword>
<sequence length="814" mass="86590">MKQLILFLSFFVATLSVRGQAFNFELTGTPLNTTGWISTGSGTAIGDLFQLTSNTSNQAGSVYYGTPQNLTNCSQFTVTFDFRITLSSAPTADGIAFYYISNPPTGFTTGGGLGLPSNPNGLVLLLDTYDNDGTPALNPLVSLRKYDGTVPNYVEGSTTGQLAPDATGLSFITNGNWHTCVLTYYFGAITVAFDGNPPVISTTTTLSLSGGYFGFSAGTGALWAKHDIKNVYVTGAPEPAPPAGTDVTYCQGSVSAPLTAAGTNLKWYTVPTGGTALPSAPTPSTAVAGTFNWYVTQGIPDCNIESLRDTVIVTINPKPVAPTIYVPPYCSGQTGSPITITAGTNVLWYDSAIGGTSSAVIPVVNTANAGNTTWYVTQTSALGCESDRAAVTATVRQSPVADYTFNFGFSCSSDTVHFQNTTTNGTSYYWDFNDAQISNDTNPTHIYAAQGTYNVKLRALNAYCKDSVTKPVVIAHSVQADFTPSADIVCEGSLVSFTNNSNVTTVNGIGPVYYWYFGDGSQSVLQNPGYTYTTPGSYQVMLVAQNGIPCTDTAYATISVDSLPTLKFKINDTAVCKGTPVVITAQYVQSGLNDLTWNFGDTPDQISDVAKPVTHAYDQTGVYTVTATADYRACPDEVKTATVTIKAAPHLDLGPDTAICLDGTAYILSDAINAANPAATWLWSNGATTSSIEVKHEGTYTGTVTIDQCSTSDVIEVKKDCYIDIPNSFTPNGDGVNDYFLPRQLLSSGVVGFNMNIFDRWGQKVFETANSNGRGWDGKFNGKDQPNGVFIYDIKVFMKNGRTEQYTGNVTLLR</sequence>
<dbReference type="RefSeq" id="WP_150031088.1">
    <property type="nucleotide sequence ID" value="NZ_VWSH01000001.1"/>
</dbReference>
<dbReference type="InterPro" id="IPR013783">
    <property type="entry name" value="Ig-like_fold"/>
</dbReference>
<dbReference type="GO" id="GO:0005975">
    <property type="term" value="P:carbohydrate metabolic process"/>
    <property type="evidence" value="ECO:0007669"/>
    <property type="project" value="UniProtKB-ARBA"/>
</dbReference>
<dbReference type="SUPFAM" id="SSF49299">
    <property type="entry name" value="PKD domain"/>
    <property type="match status" value="3"/>
</dbReference>
<evidence type="ECO:0000256" key="4">
    <source>
        <dbReference type="ARBA" id="ARBA00022989"/>
    </source>
</evidence>
<feature type="signal peptide" evidence="6">
    <location>
        <begin position="1"/>
        <end position="21"/>
    </location>
</feature>
<dbReference type="InterPro" id="IPR044023">
    <property type="entry name" value="Ig_7"/>
</dbReference>
<dbReference type="GO" id="GO:0030134">
    <property type="term" value="C:COPII-coated ER to Golgi transport vesicle"/>
    <property type="evidence" value="ECO:0007669"/>
    <property type="project" value="TreeGrafter"/>
</dbReference>
<feature type="domain" description="PKD" evidence="7">
    <location>
        <begin position="596"/>
        <end position="629"/>
    </location>
</feature>
<dbReference type="GO" id="GO:0004553">
    <property type="term" value="F:hydrolase activity, hydrolyzing O-glycosyl compounds"/>
    <property type="evidence" value="ECO:0007669"/>
    <property type="project" value="UniProtKB-ARBA"/>
</dbReference>
<dbReference type="Gene3D" id="2.60.40.10">
    <property type="entry name" value="Immunoglobulins"/>
    <property type="match status" value="3"/>
</dbReference>
<dbReference type="InterPro" id="IPR022409">
    <property type="entry name" value="PKD/Chitinase_dom"/>
</dbReference>
<dbReference type="SMART" id="SM00089">
    <property type="entry name" value="PKD"/>
    <property type="match status" value="3"/>
</dbReference>
<keyword evidence="10" id="KW-1185">Reference proteome</keyword>
<evidence type="ECO:0000259" key="8">
    <source>
        <dbReference type="PROSITE" id="PS51328"/>
    </source>
</evidence>
<protein>
    <submittedName>
        <fullName evidence="9">PKD domain-containing protein</fullName>
    </submittedName>
</protein>
<dbReference type="PANTHER" id="PTHR12223">
    <property type="entry name" value="VESICULAR MANNOSE-BINDING LECTIN"/>
    <property type="match status" value="1"/>
</dbReference>
<evidence type="ECO:0000313" key="10">
    <source>
        <dbReference type="Proteomes" id="UP000323632"/>
    </source>
</evidence>
<feature type="domain" description="L-type lectin-like" evidence="8">
    <location>
        <begin position="12"/>
        <end position="236"/>
    </location>
</feature>
<dbReference type="Pfam" id="PF19081">
    <property type="entry name" value="Ig_7"/>
    <property type="match status" value="2"/>
</dbReference>
<dbReference type="Pfam" id="PF03388">
    <property type="entry name" value="Lectin_leg-like"/>
    <property type="match status" value="1"/>
</dbReference>
<dbReference type="InterPro" id="IPR051136">
    <property type="entry name" value="Intracellular_Lectin-GPT"/>
</dbReference>
<accession>A0A5M6CMS3</accession>
<dbReference type="GO" id="GO:0016020">
    <property type="term" value="C:membrane"/>
    <property type="evidence" value="ECO:0007669"/>
    <property type="project" value="UniProtKB-SubCell"/>
</dbReference>
<dbReference type="CDD" id="cd00146">
    <property type="entry name" value="PKD"/>
    <property type="match status" value="2"/>
</dbReference>
<dbReference type="Gene3D" id="2.60.120.200">
    <property type="match status" value="1"/>
</dbReference>